<protein>
    <recommendedName>
        <fullName evidence="5">Glycosyl hydrolase family 71</fullName>
    </recommendedName>
</protein>
<dbReference type="Pfam" id="PF03659">
    <property type="entry name" value="Glyco_hydro_71"/>
    <property type="match status" value="1"/>
</dbReference>
<reference evidence="3 4" key="1">
    <citation type="submission" date="2021-12" db="EMBL/GenBank/DDBJ databases">
        <title>Discovery of the Pendulisporaceae a myxobacterial family with distinct sporulation behavior and unique specialized metabolism.</title>
        <authorList>
            <person name="Garcia R."/>
            <person name="Popoff A."/>
            <person name="Bader C.D."/>
            <person name="Loehr J."/>
            <person name="Walesch S."/>
            <person name="Walt C."/>
            <person name="Boldt J."/>
            <person name="Bunk B."/>
            <person name="Haeckl F.J.F.P.J."/>
            <person name="Gunesch A.P."/>
            <person name="Birkelbach J."/>
            <person name="Nuebel U."/>
            <person name="Pietschmann T."/>
            <person name="Bach T."/>
            <person name="Mueller R."/>
        </authorList>
    </citation>
    <scope>NUCLEOTIDE SEQUENCE [LARGE SCALE GENOMIC DNA]</scope>
    <source>
        <strain evidence="3 4">MSr11954</strain>
    </source>
</reference>
<keyword evidence="2" id="KW-0732">Signal</keyword>
<evidence type="ECO:0000313" key="4">
    <source>
        <dbReference type="Proteomes" id="UP001370348"/>
    </source>
</evidence>
<dbReference type="EMBL" id="CP089984">
    <property type="protein sequence ID" value="WXB15983.1"/>
    <property type="molecule type" value="Genomic_DNA"/>
</dbReference>
<evidence type="ECO:0000256" key="2">
    <source>
        <dbReference type="SAM" id="SignalP"/>
    </source>
</evidence>
<accession>A0ABZ2LYG2</accession>
<keyword evidence="4" id="KW-1185">Reference proteome</keyword>
<gene>
    <name evidence="3" type="ORF">LZC94_01645</name>
</gene>
<evidence type="ECO:0008006" key="5">
    <source>
        <dbReference type="Google" id="ProtNLM"/>
    </source>
</evidence>
<sequence length="535" mass="58696">MKSPWFIRPNFGLVGLFVASALSVSACSSSSSSELESAEPGATPGADSESPELGGETLPFDMPARTELAKSEYKVFAHWHDYPLRYYDNLGGGQYTDHYGKWLQPAGDFASVGGRLRDRPVPLLPVPATEPDYGKRDMKTDITTAAAAGIDGFLFNYWFPPSDRRWKKLADLFDAADEFDLANPSAPFYVIPNIDSHILASNSGKNEPRLRADQLAAFKDRASWRKLNGKYVVGSYRPEALPASWYQQFFDQLEKVHGIRAVLWGTLLDPSAANCNALKPFMAGATFSRWDNLPYTNDGRAGLAQLKSWGDANGVPYSPPVSHTDNRPADSISTETAGFKSQYNSWTAAIDSGVKMVQILTWNDHGEGHALRPNTATQYAFYDLTAYYATWFKTRRKPAIVRDVLYYAHRMHKSTERPDPQKQPAITASKNNVPFVDRVFVLGMLKSAGRIQITSGGVASKADVAAGLQFVEAPLAANDRPQFQLSRSGAVVTSFSSAFSTRAPIVWQDLLYRAGSSARPAVAGVGNSLPQDRAP</sequence>
<dbReference type="Gene3D" id="3.20.20.80">
    <property type="entry name" value="Glycosidases"/>
    <property type="match status" value="1"/>
</dbReference>
<organism evidence="3 4">
    <name type="scientific">Pendulispora albinea</name>
    <dbReference type="NCBI Taxonomy" id="2741071"/>
    <lineage>
        <taxon>Bacteria</taxon>
        <taxon>Pseudomonadati</taxon>
        <taxon>Myxococcota</taxon>
        <taxon>Myxococcia</taxon>
        <taxon>Myxococcales</taxon>
        <taxon>Sorangiineae</taxon>
        <taxon>Pendulisporaceae</taxon>
        <taxon>Pendulispora</taxon>
    </lineage>
</organism>
<dbReference type="RefSeq" id="WP_394825613.1">
    <property type="nucleotide sequence ID" value="NZ_CP089984.1"/>
</dbReference>
<dbReference type="PROSITE" id="PS51257">
    <property type="entry name" value="PROKAR_LIPOPROTEIN"/>
    <property type="match status" value="1"/>
</dbReference>
<feature type="signal peptide" evidence="2">
    <location>
        <begin position="1"/>
        <end position="26"/>
    </location>
</feature>
<name>A0ABZ2LYG2_9BACT</name>
<evidence type="ECO:0000313" key="3">
    <source>
        <dbReference type="EMBL" id="WXB15983.1"/>
    </source>
</evidence>
<evidence type="ECO:0000256" key="1">
    <source>
        <dbReference type="SAM" id="MobiDB-lite"/>
    </source>
</evidence>
<proteinExistence type="predicted"/>
<feature type="chain" id="PRO_5046213408" description="Glycosyl hydrolase family 71" evidence="2">
    <location>
        <begin position="27"/>
        <end position="535"/>
    </location>
</feature>
<dbReference type="Proteomes" id="UP001370348">
    <property type="component" value="Chromosome"/>
</dbReference>
<dbReference type="InterPro" id="IPR005197">
    <property type="entry name" value="Glyco_hydro_71"/>
</dbReference>
<feature type="region of interest" description="Disordered" evidence="1">
    <location>
        <begin position="32"/>
        <end position="60"/>
    </location>
</feature>